<keyword evidence="2" id="KW-1185">Reference proteome</keyword>
<accession>A0ABV1IXH2</accession>
<protein>
    <submittedName>
        <fullName evidence="1">Uncharacterized protein</fullName>
    </submittedName>
</protein>
<evidence type="ECO:0000313" key="1">
    <source>
        <dbReference type="EMBL" id="MEQ2711665.1"/>
    </source>
</evidence>
<sequence>MNTDQRILGMTDQTVTYLVKDYRNGGRYIPHTIKGIDFWYMMKNK</sequence>
<name>A0ABV1IXH2_9FIRM</name>
<dbReference type="RefSeq" id="WP_215719106.1">
    <property type="nucleotide sequence ID" value="NZ_JBBNIN010000017.1"/>
</dbReference>
<comment type="caution">
    <text evidence="1">The sequence shown here is derived from an EMBL/GenBank/DDBJ whole genome shotgun (WGS) entry which is preliminary data.</text>
</comment>
<dbReference type="EMBL" id="JBBNIN010000017">
    <property type="protein sequence ID" value="MEQ2711665.1"/>
    <property type="molecule type" value="Genomic_DNA"/>
</dbReference>
<dbReference type="Proteomes" id="UP001482154">
    <property type="component" value="Unassembled WGS sequence"/>
</dbReference>
<evidence type="ECO:0000313" key="2">
    <source>
        <dbReference type="Proteomes" id="UP001482154"/>
    </source>
</evidence>
<organism evidence="1 2">
    <name type="scientific">Anaerostipes amylophilus</name>
    <dbReference type="NCBI Taxonomy" id="2981779"/>
    <lineage>
        <taxon>Bacteria</taxon>
        <taxon>Bacillati</taxon>
        <taxon>Bacillota</taxon>
        <taxon>Clostridia</taxon>
        <taxon>Lachnospirales</taxon>
        <taxon>Lachnospiraceae</taxon>
        <taxon>Anaerostipes</taxon>
    </lineage>
</organism>
<proteinExistence type="predicted"/>
<gene>
    <name evidence="1" type="ORF">AAAU51_10845</name>
</gene>
<reference evidence="1 2" key="1">
    <citation type="submission" date="2024-04" db="EMBL/GenBank/DDBJ databases">
        <title>Human intestinal bacterial collection.</title>
        <authorList>
            <person name="Pauvert C."/>
            <person name="Hitch T.C.A."/>
            <person name="Clavel T."/>
        </authorList>
    </citation>
    <scope>NUCLEOTIDE SEQUENCE [LARGE SCALE GENOMIC DNA]</scope>
    <source>
        <strain evidence="1 2">CLA-AA-H249</strain>
    </source>
</reference>